<dbReference type="EMBL" id="JAFIWB010000019">
    <property type="protein sequence ID" value="MBN6103545.1"/>
    <property type="molecule type" value="Genomic_DNA"/>
</dbReference>
<evidence type="ECO:0000313" key="1">
    <source>
        <dbReference type="EMBL" id="MBN6103545.1"/>
    </source>
</evidence>
<keyword evidence="2" id="KW-1185">Reference proteome</keyword>
<accession>A0ABS3B5F6</accession>
<sequence>MQEIELRTFRHRDQDFTLKLSQTENGYSVVAFLGECQISPAYSVDFITHMDYFMQHKQRLTENLFGIAQADIERGIYFRS</sequence>
<evidence type="ECO:0008006" key="3">
    <source>
        <dbReference type="Google" id="ProtNLM"/>
    </source>
</evidence>
<reference evidence="1 2" key="1">
    <citation type="submission" date="2021-02" db="EMBL/GenBank/DDBJ databases">
        <title>Taxonomically Unique Crown Gall-Associated Xanthomonas Stains Have Deficiency in Virulence Repertories.</title>
        <authorList>
            <person name="Mafakheri H."/>
            <person name="Taghavi S.M."/>
            <person name="Dimkic I."/>
            <person name="Nemanja K."/>
            <person name="Osdaghi E."/>
        </authorList>
    </citation>
    <scope>NUCLEOTIDE SEQUENCE [LARGE SCALE GENOMIC DNA]</scope>
    <source>
        <strain evidence="1 2">FX4</strain>
    </source>
</reference>
<protein>
    <recommendedName>
        <fullName evidence="3">DUF1488 domain-containing protein</fullName>
    </recommendedName>
</protein>
<evidence type="ECO:0000313" key="2">
    <source>
        <dbReference type="Proteomes" id="UP000695802"/>
    </source>
</evidence>
<dbReference type="RefSeq" id="WP_206230309.1">
    <property type="nucleotide sequence ID" value="NZ_JAFIWB010000019.1"/>
</dbReference>
<gene>
    <name evidence="1" type="ORF">JR064_15355</name>
</gene>
<comment type="caution">
    <text evidence="1">The sequence shown here is derived from an EMBL/GenBank/DDBJ whole genome shotgun (WGS) entry which is preliminary data.</text>
</comment>
<proteinExistence type="predicted"/>
<organism evidence="1 2">
    <name type="scientific">Xanthomonas bonasiae</name>
    <dbReference type="NCBI Taxonomy" id="2810351"/>
    <lineage>
        <taxon>Bacteria</taxon>
        <taxon>Pseudomonadati</taxon>
        <taxon>Pseudomonadota</taxon>
        <taxon>Gammaproteobacteria</taxon>
        <taxon>Lysobacterales</taxon>
        <taxon>Lysobacteraceae</taxon>
        <taxon>Xanthomonas</taxon>
    </lineage>
</organism>
<dbReference type="Proteomes" id="UP000695802">
    <property type="component" value="Unassembled WGS sequence"/>
</dbReference>
<name>A0ABS3B5F6_9XANT</name>